<dbReference type="Gene3D" id="3.40.50.720">
    <property type="entry name" value="NAD(P)-binding Rossmann-like Domain"/>
    <property type="match status" value="1"/>
</dbReference>
<comment type="caution">
    <text evidence="2">The sequence shown here is derived from an EMBL/GenBank/DDBJ whole genome shotgun (WGS) entry which is preliminary data.</text>
</comment>
<dbReference type="PANTHER" id="PTHR43775:SF29">
    <property type="entry name" value="ASPERFURANONE POLYKETIDE SYNTHASE AFOG-RELATED"/>
    <property type="match status" value="1"/>
</dbReference>
<protein>
    <submittedName>
        <fullName evidence="2">Lovastatin nonaketide synthase</fullName>
    </submittedName>
</protein>
<evidence type="ECO:0000313" key="3">
    <source>
        <dbReference type="Proteomes" id="UP001149165"/>
    </source>
</evidence>
<name>A0A9W9KIV2_9EURO</name>
<dbReference type="SUPFAM" id="SSF51735">
    <property type="entry name" value="NAD(P)-binding Rossmann-fold domains"/>
    <property type="match status" value="1"/>
</dbReference>
<dbReference type="InterPro" id="IPR050091">
    <property type="entry name" value="PKS_NRPS_Biosynth_Enz"/>
</dbReference>
<dbReference type="GO" id="GO:0004312">
    <property type="term" value="F:fatty acid synthase activity"/>
    <property type="evidence" value="ECO:0007669"/>
    <property type="project" value="TreeGrafter"/>
</dbReference>
<dbReference type="EMBL" id="JAPQKH010000003">
    <property type="protein sequence ID" value="KAJ5108284.1"/>
    <property type="molecule type" value="Genomic_DNA"/>
</dbReference>
<organism evidence="2 3">
    <name type="scientific">Penicillium angulare</name>
    <dbReference type="NCBI Taxonomy" id="116970"/>
    <lineage>
        <taxon>Eukaryota</taxon>
        <taxon>Fungi</taxon>
        <taxon>Dikarya</taxon>
        <taxon>Ascomycota</taxon>
        <taxon>Pezizomycotina</taxon>
        <taxon>Eurotiomycetes</taxon>
        <taxon>Eurotiomycetidae</taxon>
        <taxon>Eurotiales</taxon>
        <taxon>Aspergillaceae</taxon>
        <taxon>Penicillium</taxon>
    </lineage>
</organism>
<evidence type="ECO:0000259" key="1">
    <source>
        <dbReference type="Pfam" id="PF08659"/>
    </source>
</evidence>
<gene>
    <name evidence="2" type="ORF">N7456_004959</name>
</gene>
<dbReference type="AlphaFoldDB" id="A0A9W9KIV2"/>
<proteinExistence type="predicted"/>
<dbReference type="GO" id="GO:0044550">
    <property type="term" value="P:secondary metabolite biosynthetic process"/>
    <property type="evidence" value="ECO:0007669"/>
    <property type="project" value="TreeGrafter"/>
</dbReference>
<dbReference type="GO" id="GO:0006633">
    <property type="term" value="P:fatty acid biosynthetic process"/>
    <property type="evidence" value="ECO:0007669"/>
    <property type="project" value="TreeGrafter"/>
</dbReference>
<reference evidence="2" key="1">
    <citation type="submission" date="2022-11" db="EMBL/GenBank/DDBJ databases">
        <authorList>
            <person name="Petersen C."/>
        </authorList>
    </citation>
    <scope>NUCLEOTIDE SEQUENCE</scope>
    <source>
        <strain evidence="2">IBT 30069</strain>
    </source>
</reference>
<dbReference type="Proteomes" id="UP001149165">
    <property type="component" value="Unassembled WGS sequence"/>
</dbReference>
<dbReference type="InterPro" id="IPR013968">
    <property type="entry name" value="PKS_KR"/>
</dbReference>
<reference evidence="2" key="2">
    <citation type="journal article" date="2023" name="IMA Fungus">
        <title>Comparative genomic study of the Penicillium genus elucidates a diverse pangenome and 15 lateral gene transfer events.</title>
        <authorList>
            <person name="Petersen C."/>
            <person name="Sorensen T."/>
            <person name="Nielsen M.R."/>
            <person name="Sondergaard T.E."/>
            <person name="Sorensen J.L."/>
            <person name="Fitzpatrick D.A."/>
            <person name="Frisvad J.C."/>
            <person name="Nielsen K.L."/>
        </authorList>
    </citation>
    <scope>NUCLEOTIDE SEQUENCE</scope>
    <source>
        <strain evidence="2">IBT 30069</strain>
    </source>
</reference>
<evidence type="ECO:0000313" key="2">
    <source>
        <dbReference type="EMBL" id="KAJ5108284.1"/>
    </source>
</evidence>
<dbReference type="PANTHER" id="PTHR43775">
    <property type="entry name" value="FATTY ACID SYNTHASE"/>
    <property type="match status" value="1"/>
</dbReference>
<dbReference type="Pfam" id="PF08659">
    <property type="entry name" value="KR"/>
    <property type="match status" value="1"/>
</dbReference>
<keyword evidence="3" id="KW-1185">Reference proteome</keyword>
<accession>A0A9W9KIV2</accession>
<feature type="domain" description="Ketoreductase (KR)" evidence="1">
    <location>
        <begin position="1"/>
        <end position="78"/>
    </location>
</feature>
<dbReference type="OrthoDB" id="329835at2759"/>
<dbReference type="InterPro" id="IPR036291">
    <property type="entry name" value="NAD(P)-bd_dom_sf"/>
</dbReference>
<sequence length="129" mass="14582">MAYQDWKLALEPKIVGSWNLYKVLPANFHFFIMLPSLTGAMDSKSQANYVAGNTFQDGLAQHRMSKDLRASSLDIGVILDVGYVAENSKYARHNTPGLSSIKERELHLILEYLISTQNQPVVREQNRLS</sequence>